<comment type="caution">
    <text evidence="1">The sequence shown here is derived from an EMBL/GenBank/DDBJ whole genome shotgun (WGS) entry which is preliminary data.</text>
</comment>
<evidence type="ECO:0008006" key="3">
    <source>
        <dbReference type="Google" id="ProtNLM"/>
    </source>
</evidence>
<dbReference type="RefSeq" id="WP_098062130.1">
    <property type="nucleotide sequence ID" value="NZ_PDEP01000006.1"/>
</dbReference>
<dbReference type="PANTHER" id="PTHR34849:SF3">
    <property type="entry name" value="SSR2962 PROTEIN"/>
    <property type="match status" value="1"/>
</dbReference>
<sequence length="80" mass="8944">MDDQQLLERITLDPEVMTGKPVIKGTRLTVEYVLNVLAHGATEEEILEEYSSLTREDIRACLLFSARSLSESSFMPLTAA</sequence>
<name>A0A2H3P7I6_9BACT</name>
<proteinExistence type="predicted"/>
<dbReference type="PANTHER" id="PTHR34849">
    <property type="entry name" value="SSL5025 PROTEIN"/>
    <property type="match status" value="1"/>
</dbReference>
<keyword evidence="2" id="KW-1185">Reference proteome</keyword>
<dbReference type="Proteomes" id="UP000221024">
    <property type="component" value="Unassembled WGS sequence"/>
</dbReference>
<dbReference type="InterPro" id="IPR036388">
    <property type="entry name" value="WH-like_DNA-bd_sf"/>
</dbReference>
<dbReference type="Pfam" id="PF04255">
    <property type="entry name" value="DUF433"/>
    <property type="match status" value="1"/>
</dbReference>
<evidence type="ECO:0000313" key="2">
    <source>
        <dbReference type="Proteomes" id="UP000221024"/>
    </source>
</evidence>
<dbReference type="Gene3D" id="1.10.10.10">
    <property type="entry name" value="Winged helix-like DNA-binding domain superfamily/Winged helix DNA-binding domain"/>
    <property type="match status" value="1"/>
</dbReference>
<dbReference type="OrthoDB" id="1494556at2"/>
<dbReference type="InterPro" id="IPR009057">
    <property type="entry name" value="Homeodomain-like_sf"/>
</dbReference>
<gene>
    <name evidence="1" type="ORF">CRI93_08175</name>
</gene>
<dbReference type="EMBL" id="PDEP01000006">
    <property type="protein sequence ID" value="PEN07101.1"/>
    <property type="molecule type" value="Genomic_DNA"/>
</dbReference>
<organism evidence="1 2">
    <name type="scientific">Longimonas halophila</name>
    <dbReference type="NCBI Taxonomy" id="1469170"/>
    <lineage>
        <taxon>Bacteria</taxon>
        <taxon>Pseudomonadati</taxon>
        <taxon>Rhodothermota</taxon>
        <taxon>Rhodothermia</taxon>
        <taxon>Rhodothermales</taxon>
        <taxon>Salisaetaceae</taxon>
        <taxon>Longimonas</taxon>
    </lineage>
</organism>
<accession>A0A2H3P7I6</accession>
<dbReference type="AlphaFoldDB" id="A0A2H3P7I6"/>
<evidence type="ECO:0000313" key="1">
    <source>
        <dbReference type="EMBL" id="PEN07101.1"/>
    </source>
</evidence>
<protein>
    <recommendedName>
        <fullName evidence="3">Antitoxin</fullName>
    </recommendedName>
</protein>
<dbReference type="SUPFAM" id="SSF46689">
    <property type="entry name" value="Homeodomain-like"/>
    <property type="match status" value="1"/>
</dbReference>
<reference evidence="1 2" key="1">
    <citation type="submission" date="2017-10" db="EMBL/GenBank/DDBJ databases">
        <title>Draft genome of Longimonas halophila.</title>
        <authorList>
            <person name="Goh K.M."/>
            <person name="Shamsir M.S."/>
            <person name="Lim S.W."/>
        </authorList>
    </citation>
    <scope>NUCLEOTIDE SEQUENCE [LARGE SCALE GENOMIC DNA]</scope>
    <source>
        <strain evidence="1 2">KCTC 42399</strain>
    </source>
</reference>
<dbReference type="InterPro" id="IPR007367">
    <property type="entry name" value="DUF433"/>
</dbReference>